<dbReference type="Gene3D" id="3.40.50.150">
    <property type="entry name" value="Vaccinia Virus protein VP39"/>
    <property type="match status" value="1"/>
</dbReference>
<organism evidence="2 3">
    <name type="scientific">Bradyrhizobium barranii subsp. barranii</name>
    <dbReference type="NCBI Taxonomy" id="2823807"/>
    <lineage>
        <taxon>Bacteria</taxon>
        <taxon>Pseudomonadati</taxon>
        <taxon>Pseudomonadota</taxon>
        <taxon>Alphaproteobacteria</taxon>
        <taxon>Hyphomicrobiales</taxon>
        <taxon>Nitrobacteraceae</taxon>
        <taxon>Bradyrhizobium</taxon>
        <taxon>Bradyrhizobium barranii</taxon>
    </lineage>
</organism>
<keyword evidence="1" id="KW-0732">Signal</keyword>
<feature type="chain" id="PRO_5040979704" evidence="1">
    <location>
        <begin position="29"/>
        <end position="254"/>
    </location>
</feature>
<dbReference type="InterPro" id="IPR029063">
    <property type="entry name" value="SAM-dependent_MTases_sf"/>
</dbReference>
<sequence>MRKLGRSVTALAYITALLAAFAATRAYAADIGYLASPGVAADEFPSPQRPVARIVSPRRAAEERRDALNEAGQIARALELKPGMTVGDIGAGSGYHTVRLSHLVGPAGSVVAQDVTRDYLIELATRTERLKLTNVQFALGEPHDPRLPASSLDAAILVHMYHEIAQPYAFLYNLAAALKQDARVGIVDLELPTSKHGTPIELLRCELTAVGYREVATYKLAGDGGYLAVFSPPEVAARKSPRDIVACRDPAGTR</sequence>
<feature type="signal peptide" evidence="1">
    <location>
        <begin position="1"/>
        <end position="28"/>
    </location>
</feature>
<name>A0A9X9Y0I1_9BRAD</name>
<protein>
    <submittedName>
        <fullName evidence="2">Protein-L-isoaspartate O-methyltransferase</fullName>
    </submittedName>
</protein>
<dbReference type="RefSeq" id="WP_225004599.1">
    <property type="nucleotide sequence ID" value="NZ_CP086136.1"/>
</dbReference>
<accession>A0A9X9Y0I1</accession>
<reference evidence="2 3" key="1">
    <citation type="journal article" date="2022" name="Int. J. Syst. Evol. Microbiol.">
        <title>Strains of Bradyrhizobium barranii sp. nov. associated with legumes native to Canada are symbionts of soybeans and belong to different subspecies (subsp. barranii subsp. nov. and subsp. apii subsp. nov.) and symbiovars (sv. glycinearum and sv. septentrionale).</title>
        <authorList>
            <person name="Bromfield E.S.P."/>
            <person name="Cloutier S."/>
            <person name="Wasai-Hara S."/>
            <person name="Minamisawa K."/>
        </authorList>
    </citation>
    <scope>NUCLEOTIDE SEQUENCE [LARGE SCALE GENOMIC DNA]</scope>
    <source>
        <strain evidence="2 3">144S4</strain>
    </source>
</reference>
<dbReference type="AlphaFoldDB" id="A0A9X9Y0I1"/>
<dbReference type="SUPFAM" id="SSF53335">
    <property type="entry name" value="S-adenosyl-L-methionine-dependent methyltransferases"/>
    <property type="match status" value="1"/>
</dbReference>
<dbReference type="Proteomes" id="UP000664702">
    <property type="component" value="Chromosome"/>
</dbReference>
<proteinExistence type="predicted"/>
<evidence type="ECO:0000313" key="3">
    <source>
        <dbReference type="Proteomes" id="UP000664702"/>
    </source>
</evidence>
<dbReference type="KEGG" id="bban:J4G43_003545"/>
<dbReference type="Pfam" id="PF01135">
    <property type="entry name" value="PCMT"/>
    <property type="match status" value="1"/>
</dbReference>
<gene>
    <name evidence="2" type="ORF">J4G43_003545</name>
</gene>
<evidence type="ECO:0000313" key="2">
    <source>
        <dbReference type="EMBL" id="UEM13425.1"/>
    </source>
</evidence>
<evidence type="ECO:0000256" key="1">
    <source>
        <dbReference type="SAM" id="SignalP"/>
    </source>
</evidence>
<dbReference type="EMBL" id="CP086136">
    <property type="protein sequence ID" value="UEM13425.1"/>
    <property type="molecule type" value="Genomic_DNA"/>
</dbReference>